<dbReference type="Gene3D" id="1.25.10.10">
    <property type="entry name" value="Leucine-rich Repeat Variant"/>
    <property type="match status" value="3"/>
</dbReference>
<proteinExistence type="predicted"/>
<dbReference type="GO" id="GO:0000447">
    <property type="term" value="P:endonucleolytic cleavage in ITS1 to separate SSU-rRNA from 5.8S rRNA and LSU-rRNA from tricistronic rRNA transcript (SSU-rRNA, 5.8S rRNA, LSU-rRNA)"/>
    <property type="evidence" value="ECO:0007669"/>
    <property type="project" value="TreeGrafter"/>
</dbReference>
<evidence type="ECO:0000313" key="8">
    <source>
        <dbReference type="EMBL" id="KAJ6260408.1"/>
    </source>
</evidence>
<gene>
    <name evidence="8" type="ORF">Dda_4634</name>
</gene>
<feature type="region of interest" description="Disordered" evidence="7">
    <location>
        <begin position="674"/>
        <end position="716"/>
    </location>
</feature>
<dbReference type="GO" id="GO:0030688">
    <property type="term" value="C:preribosome, small subunit precursor"/>
    <property type="evidence" value="ECO:0007669"/>
    <property type="project" value="TreeGrafter"/>
</dbReference>
<evidence type="ECO:0000256" key="1">
    <source>
        <dbReference type="ARBA" id="ARBA00004604"/>
    </source>
</evidence>
<evidence type="ECO:0000256" key="5">
    <source>
        <dbReference type="ARBA" id="ARBA00030932"/>
    </source>
</evidence>
<dbReference type="AlphaFoldDB" id="A0AAD6NKS9"/>
<feature type="compositionally biased region" description="Basic and acidic residues" evidence="7">
    <location>
        <begin position="1"/>
        <end position="15"/>
    </location>
</feature>
<dbReference type="PANTHER" id="PTHR13102">
    <property type="entry name" value="NUCLEOLAR PROTEIN 9"/>
    <property type="match status" value="1"/>
</dbReference>
<protein>
    <recommendedName>
        <fullName evidence="2">Nucleolar protein 9</fullName>
    </recommendedName>
    <alternativeName>
        <fullName evidence="5 6">Pumilio domain-containing protein NOP9</fullName>
    </alternativeName>
</protein>
<dbReference type="InterPro" id="IPR001313">
    <property type="entry name" value="Pumilio_RNA-bd_rpt"/>
</dbReference>
<sequence length="716" mass="78346">MLRRYYDLENPREQSRSTAATMPKELKKRGRRAAKRQKLDHESGDDTTGAATAPQGLSLSAQAFVASGETSTTGVTAALPFGSAIAPGATFFGLLDEAEGEYFRKADEMLEANQFNSDEEREAFLANVLKEAESKELKMACSQGCSRLLEKLLSLADAERVKVIFQRFHGHFNHLMSHRFASHCCEALFRAAAAVAATEYLEPNAPADAEGSYVSAESLFLYTMTELESSIDGLLMNEFGAHALRTLFLVLAGAPLDSPTYKALMHSKKKEKISVASVEKADGSTAVKGQARPVPESFREALSKIINTITADIDRTSIRNLATDSLGSPTLQLLIELDLGRSRKHKTRIEQSLVGKLLLDLPGEEERDVDATRSFVKMLLQDKVGSHLLERVMACVPKKTFGQLYELYFKGQMGKLAVSETASFVVVKVLEKVEGREFKGAVEELKDALPALLENHRVAVVRAVIENSGKHGVDTDGFCDSLFAVWGGDDGEDLLLKMLEVRTGELEKLEANDTPQEKEARNPGQLHASLLVQALLTVPGRCSARVKDCITLCSGTVIRRLCKHQTASHAIQKSLTADPADVAYKRKFVGLLAGSIGDLAVHPIGSHIVDALWGATASGVKLQRQRVAEELVAAERSMRDSFYGRAVWRNWKLDVYKTRRHDWNGLGANSEAKKSALQIASERHAQAAAAKKEETDKSKPKNPAKDAVAKKRKSSA</sequence>
<evidence type="ECO:0000256" key="6">
    <source>
        <dbReference type="ARBA" id="ARBA00031929"/>
    </source>
</evidence>
<dbReference type="GO" id="GO:0005730">
    <property type="term" value="C:nucleolus"/>
    <property type="evidence" value="ECO:0007669"/>
    <property type="project" value="UniProtKB-SubCell"/>
</dbReference>
<dbReference type="EMBL" id="JAQGDS010000005">
    <property type="protein sequence ID" value="KAJ6260408.1"/>
    <property type="molecule type" value="Genomic_DNA"/>
</dbReference>
<reference evidence="8" key="1">
    <citation type="submission" date="2023-01" db="EMBL/GenBank/DDBJ databases">
        <title>The chitinases involved in constricting ring structure development in the nematode-trapping fungus Drechslerella dactyloides.</title>
        <authorList>
            <person name="Wang R."/>
            <person name="Zhang L."/>
            <person name="Tang P."/>
            <person name="Li S."/>
            <person name="Liang L."/>
        </authorList>
    </citation>
    <scope>NUCLEOTIDE SEQUENCE</scope>
    <source>
        <strain evidence="8">YMF1.00031</strain>
    </source>
</reference>
<dbReference type="PANTHER" id="PTHR13102:SF0">
    <property type="entry name" value="NUCLEOLAR PROTEIN 9"/>
    <property type="match status" value="1"/>
</dbReference>
<evidence type="ECO:0000256" key="2">
    <source>
        <dbReference type="ARBA" id="ARBA00016427"/>
    </source>
</evidence>
<dbReference type="GO" id="GO:0003723">
    <property type="term" value="F:RNA binding"/>
    <property type="evidence" value="ECO:0007669"/>
    <property type="project" value="InterPro"/>
</dbReference>
<dbReference type="GO" id="GO:0000480">
    <property type="term" value="P:endonucleolytic cleavage in 5'-ETS of tricistronic rRNA transcript (SSU-rRNA, 5.8S rRNA, LSU-rRNA)"/>
    <property type="evidence" value="ECO:0007669"/>
    <property type="project" value="TreeGrafter"/>
</dbReference>
<dbReference type="GO" id="GO:0000056">
    <property type="term" value="P:ribosomal small subunit export from nucleus"/>
    <property type="evidence" value="ECO:0007669"/>
    <property type="project" value="TreeGrafter"/>
</dbReference>
<keyword evidence="9" id="KW-1185">Reference proteome</keyword>
<dbReference type="Pfam" id="PF22493">
    <property type="entry name" value="PUF_NOP9"/>
    <property type="match status" value="1"/>
</dbReference>
<evidence type="ECO:0000256" key="7">
    <source>
        <dbReference type="SAM" id="MobiDB-lite"/>
    </source>
</evidence>
<dbReference type="GO" id="GO:0000472">
    <property type="term" value="P:endonucleolytic cleavage to generate mature 5'-end of SSU-rRNA from (SSU-rRNA, 5.8S rRNA, LSU-rRNA)"/>
    <property type="evidence" value="ECO:0007669"/>
    <property type="project" value="TreeGrafter"/>
</dbReference>
<comment type="function">
    <text evidence="4">RNA-binding nucleolar protein required for pre-rRNA processing. Involved in production of 18S rRNA and assembly of small ribosomal subunit.</text>
</comment>
<evidence type="ECO:0000256" key="3">
    <source>
        <dbReference type="ARBA" id="ARBA00022737"/>
    </source>
</evidence>
<dbReference type="InterPro" id="IPR011989">
    <property type="entry name" value="ARM-like"/>
</dbReference>
<comment type="caution">
    <text evidence="8">The sequence shown here is derived from an EMBL/GenBank/DDBJ whole genome shotgun (WGS) entry which is preliminary data.</text>
</comment>
<dbReference type="InterPro" id="IPR016024">
    <property type="entry name" value="ARM-type_fold"/>
</dbReference>
<dbReference type="SMART" id="SM00025">
    <property type="entry name" value="Pumilio"/>
    <property type="match status" value="7"/>
</dbReference>
<feature type="compositionally biased region" description="Basic and acidic residues" evidence="7">
    <location>
        <begin position="681"/>
        <end position="709"/>
    </location>
</feature>
<keyword evidence="3" id="KW-0677">Repeat</keyword>
<name>A0AAD6NKS9_DREDA</name>
<dbReference type="GO" id="GO:0030686">
    <property type="term" value="C:90S preribosome"/>
    <property type="evidence" value="ECO:0007669"/>
    <property type="project" value="TreeGrafter"/>
</dbReference>
<comment type="subcellular location">
    <subcellularLocation>
        <location evidence="1">Nucleus</location>
        <location evidence="1">Nucleolus</location>
    </subcellularLocation>
</comment>
<feature type="region of interest" description="Disordered" evidence="7">
    <location>
        <begin position="1"/>
        <end position="53"/>
    </location>
</feature>
<dbReference type="InterPro" id="IPR040000">
    <property type="entry name" value="NOP9"/>
</dbReference>
<organism evidence="8 9">
    <name type="scientific">Drechslerella dactyloides</name>
    <name type="common">Nematode-trapping fungus</name>
    <name type="synonym">Arthrobotrys dactyloides</name>
    <dbReference type="NCBI Taxonomy" id="74499"/>
    <lineage>
        <taxon>Eukaryota</taxon>
        <taxon>Fungi</taxon>
        <taxon>Dikarya</taxon>
        <taxon>Ascomycota</taxon>
        <taxon>Pezizomycotina</taxon>
        <taxon>Orbiliomycetes</taxon>
        <taxon>Orbiliales</taxon>
        <taxon>Orbiliaceae</taxon>
        <taxon>Drechslerella</taxon>
    </lineage>
</organism>
<evidence type="ECO:0000256" key="4">
    <source>
        <dbReference type="ARBA" id="ARBA00024893"/>
    </source>
</evidence>
<evidence type="ECO:0000313" key="9">
    <source>
        <dbReference type="Proteomes" id="UP001221413"/>
    </source>
</evidence>
<feature type="compositionally biased region" description="Basic residues" evidence="7">
    <location>
        <begin position="26"/>
        <end position="36"/>
    </location>
</feature>
<dbReference type="Proteomes" id="UP001221413">
    <property type="component" value="Unassembled WGS sequence"/>
</dbReference>
<dbReference type="SUPFAM" id="SSF48371">
    <property type="entry name" value="ARM repeat"/>
    <property type="match status" value="1"/>
</dbReference>
<accession>A0AAD6NKS9</accession>